<keyword evidence="3" id="KW-1185">Reference proteome</keyword>
<name>A0A1L9B1S3_9BACT</name>
<dbReference type="Pfam" id="PF18354">
    <property type="entry name" value="SH3_18"/>
    <property type="match status" value="1"/>
</dbReference>
<dbReference type="Proteomes" id="UP000182229">
    <property type="component" value="Unassembled WGS sequence"/>
</dbReference>
<reference evidence="3" key="1">
    <citation type="submission" date="2016-11" db="EMBL/GenBank/DDBJ databases">
        <authorList>
            <person name="Shukria A."/>
            <person name="Stevens D.C."/>
        </authorList>
    </citation>
    <scope>NUCLEOTIDE SEQUENCE [LARGE SCALE GENOMIC DNA]</scope>
    <source>
        <strain evidence="3">Cbfe23</strain>
    </source>
</reference>
<comment type="caution">
    <text evidence="2">The sequence shown here is derived from an EMBL/GenBank/DDBJ whole genome shotgun (WGS) entry which is preliminary data.</text>
</comment>
<dbReference type="AlphaFoldDB" id="A0A1L9B1S3"/>
<sequence length="107" mass="12329">MSQQTALILAHDVEGAPVRIGEAMRITLTASEESLDRRFLGRWGIVVALVYDEPRRQYPHEPLVKVRVEGLGEDLFFPWELERAPEWSWRRLSGPEGSMPLGLHWVH</sequence>
<dbReference type="InterPro" id="IPR041199">
    <property type="entry name" value="CarS_SH3"/>
</dbReference>
<evidence type="ECO:0000259" key="1">
    <source>
        <dbReference type="Pfam" id="PF18354"/>
    </source>
</evidence>
<reference evidence="2 3" key="2">
    <citation type="submission" date="2016-12" db="EMBL/GenBank/DDBJ databases">
        <title>Draft Genome Sequence of Cystobacter ferrugineus Strain Cbfe23.</title>
        <authorList>
            <person name="Akbar S."/>
            <person name="Dowd S.E."/>
            <person name="Stevens D.C."/>
        </authorList>
    </citation>
    <scope>NUCLEOTIDE SEQUENCE [LARGE SCALE GENOMIC DNA]</scope>
    <source>
        <strain evidence="2 3">Cbfe23</strain>
    </source>
</reference>
<protein>
    <submittedName>
        <fullName evidence="2">Carotenogenesis protein CarS</fullName>
    </submittedName>
</protein>
<organism evidence="2 3">
    <name type="scientific">Cystobacter ferrugineus</name>
    <dbReference type="NCBI Taxonomy" id="83449"/>
    <lineage>
        <taxon>Bacteria</taxon>
        <taxon>Pseudomonadati</taxon>
        <taxon>Myxococcota</taxon>
        <taxon>Myxococcia</taxon>
        <taxon>Myxococcales</taxon>
        <taxon>Cystobacterineae</taxon>
        <taxon>Archangiaceae</taxon>
        <taxon>Cystobacter</taxon>
    </lineage>
</organism>
<dbReference type="Gene3D" id="2.30.30.630">
    <property type="match status" value="1"/>
</dbReference>
<dbReference type="STRING" id="83449.BON30_34205"/>
<evidence type="ECO:0000313" key="2">
    <source>
        <dbReference type="EMBL" id="OJH36215.1"/>
    </source>
</evidence>
<dbReference type="EMBL" id="MPIN01000011">
    <property type="protein sequence ID" value="OJH36215.1"/>
    <property type="molecule type" value="Genomic_DNA"/>
</dbReference>
<proteinExistence type="predicted"/>
<dbReference type="OrthoDB" id="5515504at2"/>
<feature type="domain" description="CarS SH3" evidence="1">
    <location>
        <begin position="1"/>
        <end position="85"/>
    </location>
</feature>
<dbReference type="RefSeq" id="WP_071902708.1">
    <property type="nucleotide sequence ID" value="NZ_MPIN01000011.1"/>
</dbReference>
<accession>A0A1L9B1S3</accession>
<evidence type="ECO:0000313" key="3">
    <source>
        <dbReference type="Proteomes" id="UP000182229"/>
    </source>
</evidence>
<gene>
    <name evidence="2" type="ORF">BON30_34205</name>
</gene>